<comment type="similarity">
    <text evidence="2">Belongs to the resistin/FIZZ family.</text>
</comment>
<evidence type="ECO:0000313" key="9">
    <source>
        <dbReference type="Proteomes" id="UP000824782"/>
    </source>
</evidence>
<dbReference type="Pfam" id="PF06954">
    <property type="entry name" value="Resistin"/>
    <property type="match status" value="1"/>
</dbReference>
<dbReference type="PANTHER" id="PTHR21101:SF12">
    <property type="entry name" value="RESISTIN"/>
    <property type="match status" value="1"/>
</dbReference>
<dbReference type="InterPro" id="IPR009714">
    <property type="entry name" value="RELM"/>
</dbReference>
<evidence type="ECO:0000256" key="1">
    <source>
        <dbReference type="ARBA" id="ARBA00004613"/>
    </source>
</evidence>
<feature type="compositionally biased region" description="Acidic residues" evidence="7">
    <location>
        <begin position="1"/>
        <end position="14"/>
    </location>
</feature>
<evidence type="ECO:0000256" key="3">
    <source>
        <dbReference type="ARBA" id="ARBA00022525"/>
    </source>
</evidence>
<evidence type="ECO:0000256" key="2">
    <source>
        <dbReference type="ARBA" id="ARBA00007258"/>
    </source>
</evidence>
<evidence type="ECO:0000256" key="4">
    <source>
        <dbReference type="ARBA" id="ARBA00022702"/>
    </source>
</evidence>
<dbReference type="EMBL" id="WNYA01002081">
    <property type="protein sequence ID" value="KAG8544667.1"/>
    <property type="molecule type" value="Genomic_DNA"/>
</dbReference>
<protein>
    <submittedName>
        <fullName evidence="8">Uncharacterized protein</fullName>
    </submittedName>
</protein>
<sequence length="114" mass="11524">MEEEAPEVMVEEALEVTVEGSSGGYGGGSSNSGGGSGGGSSGGNTGGSNTEKCTCNLNCRDEKENGNTAKCKTGYTAVSCSCGMSCGSYSFKGSDTCVCECFQIDWTSARCCKI</sequence>
<comment type="caution">
    <text evidence="8">The sequence shown here is derived from an EMBL/GenBank/DDBJ whole genome shotgun (WGS) entry which is preliminary data.</text>
</comment>
<keyword evidence="5" id="KW-0732">Signal</keyword>
<accession>A0AAV6ZBD1</accession>
<dbReference type="AlphaFoldDB" id="A0AAV6ZBD1"/>
<evidence type="ECO:0000256" key="7">
    <source>
        <dbReference type="SAM" id="MobiDB-lite"/>
    </source>
</evidence>
<keyword evidence="3" id="KW-0964">Secreted</keyword>
<proteinExistence type="inferred from homology"/>
<dbReference type="PANTHER" id="PTHR21101">
    <property type="entry name" value="RESISTIN"/>
    <property type="match status" value="1"/>
</dbReference>
<keyword evidence="4" id="KW-0372">Hormone</keyword>
<keyword evidence="9" id="KW-1185">Reference proteome</keyword>
<dbReference type="Proteomes" id="UP000824782">
    <property type="component" value="Unassembled WGS sequence"/>
</dbReference>
<evidence type="ECO:0000256" key="5">
    <source>
        <dbReference type="ARBA" id="ARBA00022729"/>
    </source>
</evidence>
<comment type="subcellular location">
    <subcellularLocation>
        <location evidence="1">Secreted</location>
    </subcellularLocation>
</comment>
<name>A0AAV6ZBD1_ENGPU</name>
<reference evidence="8" key="1">
    <citation type="thesis" date="2020" institute="ProQuest LLC" country="789 East Eisenhower Parkway, Ann Arbor, MI, USA">
        <title>Comparative Genomics and Chromosome Evolution.</title>
        <authorList>
            <person name="Mudd A.B."/>
        </authorList>
    </citation>
    <scope>NUCLEOTIDE SEQUENCE</scope>
    <source>
        <strain evidence="8">237g6f4</strain>
        <tissue evidence="8">Blood</tissue>
    </source>
</reference>
<evidence type="ECO:0000313" key="8">
    <source>
        <dbReference type="EMBL" id="KAG8544667.1"/>
    </source>
</evidence>
<feature type="compositionally biased region" description="Gly residues" evidence="7">
    <location>
        <begin position="21"/>
        <end position="46"/>
    </location>
</feature>
<dbReference type="GO" id="GO:0005179">
    <property type="term" value="F:hormone activity"/>
    <property type="evidence" value="ECO:0007669"/>
    <property type="project" value="UniProtKB-KW"/>
</dbReference>
<dbReference type="SUPFAM" id="SSF111423">
    <property type="entry name" value="Resistin"/>
    <property type="match status" value="1"/>
</dbReference>
<dbReference type="GO" id="GO:0005576">
    <property type="term" value="C:extracellular region"/>
    <property type="evidence" value="ECO:0007669"/>
    <property type="project" value="UniProtKB-SubCell"/>
</dbReference>
<dbReference type="InterPro" id="IPR036262">
    <property type="entry name" value="Resistin-like_sf"/>
</dbReference>
<organism evidence="8 9">
    <name type="scientific">Engystomops pustulosus</name>
    <name type="common">Tungara frog</name>
    <name type="synonym">Physalaemus pustulosus</name>
    <dbReference type="NCBI Taxonomy" id="76066"/>
    <lineage>
        <taxon>Eukaryota</taxon>
        <taxon>Metazoa</taxon>
        <taxon>Chordata</taxon>
        <taxon>Craniata</taxon>
        <taxon>Vertebrata</taxon>
        <taxon>Euteleostomi</taxon>
        <taxon>Amphibia</taxon>
        <taxon>Batrachia</taxon>
        <taxon>Anura</taxon>
        <taxon>Neobatrachia</taxon>
        <taxon>Hyloidea</taxon>
        <taxon>Leptodactylidae</taxon>
        <taxon>Leiuperinae</taxon>
        <taxon>Engystomops</taxon>
    </lineage>
</organism>
<dbReference type="Gene3D" id="2.60.40.4230">
    <property type="entry name" value="Resistin head domain"/>
    <property type="match status" value="1"/>
</dbReference>
<keyword evidence="6" id="KW-1015">Disulfide bond</keyword>
<feature type="region of interest" description="Disordered" evidence="7">
    <location>
        <begin position="1"/>
        <end position="49"/>
    </location>
</feature>
<evidence type="ECO:0000256" key="6">
    <source>
        <dbReference type="ARBA" id="ARBA00023157"/>
    </source>
</evidence>
<gene>
    <name evidence="8" type="ORF">GDO81_022091</name>
</gene>